<reference evidence="1 2" key="1">
    <citation type="submission" date="2016-09" db="EMBL/GenBank/DDBJ databases">
        <authorList>
            <person name="Capua I."/>
            <person name="De Benedictis P."/>
            <person name="Joannis T."/>
            <person name="Lombin L.H."/>
            <person name="Cattoli G."/>
        </authorList>
    </citation>
    <scope>NUCLEOTIDE SEQUENCE [LARGE SCALE GENOMIC DNA]</scope>
    <source>
        <strain evidence="1 2">GluBS11</strain>
    </source>
</reference>
<dbReference type="Proteomes" id="UP000199315">
    <property type="component" value="Unassembled WGS sequence"/>
</dbReference>
<name>A0A1D3TV20_9FIRM</name>
<protein>
    <submittedName>
        <fullName evidence="1">Chromatin associated protein KTI12</fullName>
    </submittedName>
</protein>
<dbReference type="Gene3D" id="3.40.50.300">
    <property type="entry name" value="P-loop containing nucleotide triphosphate hydrolases"/>
    <property type="match status" value="1"/>
</dbReference>
<dbReference type="EMBL" id="FMKA01000015">
    <property type="protein sequence ID" value="SCP97926.1"/>
    <property type="molecule type" value="Genomic_DNA"/>
</dbReference>
<dbReference type="InterPro" id="IPR016181">
    <property type="entry name" value="Acyl_CoA_acyltransferase"/>
</dbReference>
<keyword evidence="2" id="KW-1185">Reference proteome</keyword>
<dbReference type="Gene3D" id="3.40.630.30">
    <property type="match status" value="1"/>
</dbReference>
<dbReference type="STRING" id="1619234.SAMN05421730_10159"/>
<sequence>MNNTKLIIVEGLPGSGKRTTANLISEQLCKKGKKVVCVDEGMPDYQGKMIGTMLYYFAEKYIQSTLKDGWKVAINLRASAGKEEFYRDLGFCICPYESMGSGMEKMITND</sequence>
<dbReference type="AlphaFoldDB" id="A0A1D3TV20"/>
<proteinExistence type="predicted"/>
<dbReference type="InterPro" id="IPR027417">
    <property type="entry name" value="P-loop_NTPase"/>
</dbReference>
<evidence type="ECO:0000313" key="1">
    <source>
        <dbReference type="EMBL" id="SCP97926.1"/>
    </source>
</evidence>
<evidence type="ECO:0000313" key="2">
    <source>
        <dbReference type="Proteomes" id="UP000199315"/>
    </source>
</evidence>
<organism evidence="1 2">
    <name type="scientific">Anaerobium acetethylicum</name>
    <dbReference type="NCBI Taxonomy" id="1619234"/>
    <lineage>
        <taxon>Bacteria</taxon>
        <taxon>Bacillati</taxon>
        <taxon>Bacillota</taxon>
        <taxon>Clostridia</taxon>
        <taxon>Lachnospirales</taxon>
        <taxon>Lachnospiraceae</taxon>
        <taxon>Anaerobium</taxon>
    </lineage>
</organism>
<dbReference type="RefSeq" id="WP_091234560.1">
    <property type="nucleotide sequence ID" value="NZ_FMKA01000015.1"/>
</dbReference>
<accession>A0A1D3TV20</accession>
<gene>
    <name evidence="1" type="ORF">SAMN05421730_10159</name>
</gene>
<dbReference type="SUPFAM" id="SSF55729">
    <property type="entry name" value="Acyl-CoA N-acyltransferases (Nat)"/>
    <property type="match status" value="1"/>
</dbReference>
<dbReference type="SUPFAM" id="SSF52540">
    <property type="entry name" value="P-loop containing nucleoside triphosphate hydrolases"/>
    <property type="match status" value="1"/>
</dbReference>
<dbReference type="OrthoDB" id="9775804at2"/>